<accession>A0A8J3LR20</accession>
<keyword evidence="7" id="KW-1185">Reference proteome</keyword>
<name>A0A8J3LR20_9ACTN</name>
<keyword evidence="3" id="KW-0804">Transcription</keyword>
<gene>
    <name evidence="6" type="primary">pcaR_2</name>
    <name evidence="6" type="ORF">Pfl04_44230</name>
</gene>
<dbReference type="InterPro" id="IPR005471">
    <property type="entry name" value="Tscrpt_reg_IclR_N"/>
</dbReference>
<dbReference type="SUPFAM" id="SSF46785">
    <property type="entry name" value="Winged helix' DNA-binding domain"/>
    <property type="match status" value="1"/>
</dbReference>
<comment type="caution">
    <text evidence="6">The sequence shown here is derived from an EMBL/GenBank/DDBJ whole genome shotgun (WGS) entry which is preliminary data.</text>
</comment>
<proteinExistence type="predicted"/>
<dbReference type="EMBL" id="BONU01000042">
    <property type="protein sequence ID" value="GIG76019.1"/>
    <property type="molecule type" value="Genomic_DNA"/>
</dbReference>
<evidence type="ECO:0000313" key="7">
    <source>
        <dbReference type="Proteomes" id="UP000653674"/>
    </source>
</evidence>
<evidence type="ECO:0000259" key="5">
    <source>
        <dbReference type="PROSITE" id="PS51078"/>
    </source>
</evidence>
<dbReference type="Proteomes" id="UP000653674">
    <property type="component" value="Unassembled WGS sequence"/>
</dbReference>
<dbReference type="InterPro" id="IPR014757">
    <property type="entry name" value="Tscrpt_reg_IclR_C"/>
</dbReference>
<dbReference type="GO" id="GO:0003677">
    <property type="term" value="F:DNA binding"/>
    <property type="evidence" value="ECO:0007669"/>
    <property type="project" value="UniProtKB-KW"/>
</dbReference>
<protein>
    <submittedName>
        <fullName evidence="6">IclR family transcriptional regulator</fullName>
    </submittedName>
</protein>
<dbReference type="RefSeq" id="WP_168079883.1">
    <property type="nucleotide sequence ID" value="NZ_BAAAQJ010000001.1"/>
</dbReference>
<evidence type="ECO:0000259" key="4">
    <source>
        <dbReference type="PROSITE" id="PS51077"/>
    </source>
</evidence>
<dbReference type="GO" id="GO:0045893">
    <property type="term" value="P:positive regulation of DNA-templated transcription"/>
    <property type="evidence" value="ECO:0007669"/>
    <property type="project" value="InterPro"/>
</dbReference>
<dbReference type="SUPFAM" id="SSF55781">
    <property type="entry name" value="GAF domain-like"/>
    <property type="match status" value="1"/>
</dbReference>
<dbReference type="PROSITE" id="PS51078">
    <property type="entry name" value="ICLR_ED"/>
    <property type="match status" value="1"/>
</dbReference>
<sequence>MSDPTRRSPRNTDFVQSLARGLAVINAFDAANPRMTLSQVARAANMPPAAARRFLLTLLQLGYVAYEDGLYSLRPRVLSLGYGALSRLTLRDVAEPHLESLAAEVHESTSLTVLDGADIVYAARVATSRIMTHALGLGSRLPTHVTAMGRVLLANLPPDALEQHLDRVRFTRRTSRTICDADELRAELDRIRKQGWCIVDEELEEGVRAVAVPVRSRHGVTVAALNVATHASRHSVDDLRRSILPPLLATAARIEADLLIYPATPAPDQRGSARV</sequence>
<organism evidence="6 7">
    <name type="scientific">Planosporangium flavigriseum</name>
    <dbReference type="NCBI Taxonomy" id="373681"/>
    <lineage>
        <taxon>Bacteria</taxon>
        <taxon>Bacillati</taxon>
        <taxon>Actinomycetota</taxon>
        <taxon>Actinomycetes</taxon>
        <taxon>Micromonosporales</taxon>
        <taxon>Micromonosporaceae</taxon>
        <taxon>Planosporangium</taxon>
    </lineage>
</organism>
<dbReference type="Pfam" id="PF09339">
    <property type="entry name" value="HTH_IclR"/>
    <property type="match status" value="1"/>
</dbReference>
<dbReference type="GO" id="GO:0046278">
    <property type="term" value="P:3,4-dihydroxybenzoate metabolic process"/>
    <property type="evidence" value="ECO:0007669"/>
    <property type="project" value="InterPro"/>
</dbReference>
<dbReference type="InterPro" id="IPR029016">
    <property type="entry name" value="GAF-like_dom_sf"/>
</dbReference>
<reference evidence="6" key="1">
    <citation type="submission" date="2021-01" db="EMBL/GenBank/DDBJ databases">
        <title>Whole genome shotgun sequence of Planosporangium flavigriseum NBRC 105377.</title>
        <authorList>
            <person name="Komaki H."/>
            <person name="Tamura T."/>
        </authorList>
    </citation>
    <scope>NUCLEOTIDE SEQUENCE</scope>
    <source>
        <strain evidence="6">NBRC 105377</strain>
    </source>
</reference>
<dbReference type="GO" id="GO:0003700">
    <property type="term" value="F:DNA-binding transcription factor activity"/>
    <property type="evidence" value="ECO:0007669"/>
    <property type="project" value="TreeGrafter"/>
</dbReference>
<dbReference type="AlphaFoldDB" id="A0A8J3LR20"/>
<feature type="domain" description="IclR-ED" evidence="5">
    <location>
        <begin position="76"/>
        <end position="260"/>
    </location>
</feature>
<dbReference type="InterPro" id="IPR036388">
    <property type="entry name" value="WH-like_DNA-bd_sf"/>
</dbReference>
<dbReference type="InterPro" id="IPR012794">
    <property type="entry name" value="PcaR_PcaU"/>
</dbReference>
<evidence type="ECO:0000313" key="6">
    <source>
        <dbReference type="EMBL" id="GIG76019.1"/>
    </source>
</evidence>
<feature type="domain" description="HTH iclR-type" evidence="4">
    <location>
        <begin position="15"/>
        <end position="75"/>
    </location>
</feature>
<dbReference type="Gene3D" id="3.30.450.40">
    <property type="match status" value="1"/>
</dbReference>
<dbReference type="GO" id="GO:0045892">
    <property type="term" value="P:negative regulation of DNA-templated transcription"/>
    <property type="evidence" value="ECO:0007669"/>
    <property type="project" value="TreeGrafter"/>
</dbReference>
<dbReference type="NCBIfam" id="TIGR02431">
    <property type="entry name" value="pcaR_pcaU"/>
    <property type="match status" value="1"/>
</dbReference>
<dbReference type="Gene3D" id="1.10.10.10">
    <property type="entry name" value="Winged helix-like DNA-binding domain superfamily/Winged helix DNA-binding domain"/>
    <property type="match status" value="1"/>
</dbReference>
<keyword evidence="2" id="KW-0238">DNA-binding</keyword>
<dbReference type="InterPro" id="IPR036390">
    <property type="entry name" value="WH_DNA-bd_sf"/>
</dbReference>
<evidence type="ECO:0000256" key="1">
    <source>
        <dbReference type="ARBA" id="ARBA00023015"/>
    </source>
</evidence>
<dbReference type="PANTHER" id="PTHR30136">
    <property type="entry name" value="HELIX-TURN-HELIX TRANSCRIPTIONAL REGULATOR, ICLR FAMILY"/>
    <property type="match status" value="1"/>
</dbReference>
<dbReference type="Pfam" id="PF01614">
    <property type="entry name" value="IclR_C"/>
    <property type="match status" value="1"/>
</dbReference>
<dbReference type="PROSITE" id="PS51077">
    <property type="entry name" value="HTH_ICLR"/>
    <property type="match status" value="1"/>
</dbReference>
<keyword evidence="1" id="KW-0805">Transcription regulation</keyword>
<evidence type="ECO:0000256" key="3">
    <source>
        <dbReference type="ARBA" id="ARBA00023163"/>
    </source>
</evidence>
<dbReference type="InterPro" id="IPR050707">
    <property type="entry name" value="HTH_MetabolicPath_Reg"/>
</dbReference>
<dbReference type="SMART" id="SM00346">
    <property type="entry name" value="HTH_ICLR"/>
    <property type="match status" value="1"/>
</dbReference>
<dbReference type="PANTHER" id="PTHR30136:SF34">
    <property type="entry name" value="TRANSCRIPTIONAL REGULATOR"/>
    <property type="match status" value="1"/>
</dbReference>
<evidence type="ECO:0000256" key="2">
    <source>
        <dbReference type="ARBA" id="ARBA00023125"/>
    </source>
</evidence>